<dbReference type="InterPro" id="IPR050273">
    <property type="entry name" value="GppA/Ppx_hydrolase"/>
</dbReference>
<name>A0A521D4W0_9SPHI</name>
<proteinExistence type="predicted"/>
<evidence type="ECO:0000313" key="2">
    <source>
        <dbReference type="EMBL" id="SMO65930.1"/>
    </source>
</evidence>
<protein>
    <submittedName>
        <fullName evidence="2">Exopolyphosphatase / guanosine-5'-triphosphate,3'-diphosphate pyrophosphatase</fullName>
    </submittedName>
</protein>
<dbReference type="Pfam" id="PF02541">
    <property type="entry name" value="Ppx-GppA"/>
    <property type="match status" value="1"/>
</dbReference>
<dbReference type="GO" id="GO:0016462">
    <property type="term" value="F:pyrophosphatase activity"/>
    <property type="evidence" value="ECO:0007669"/>
    <property type="project" value="TreeGrafter"/>
</dbReference>
<gene>
    <name evidence="2" type="ORF">SAMN06265350_105199</name>
</gene>
<reference evidence="2 3" key="1">
    <citation type="submission" date="2017-05" db="EMBL/GenBank/DDBJ databases">
        <authorList>
            <person name="Varghese N."/>
            <person name="Submissions S."/>
        </authorList>
    </citation>
    <scope>NUCLEOTIDE SEQUENCE [LARGE SCALE GENOMIC DNA]</scope>
    <source>
        <strain evidence="2 3">DSM 21342</strain>
    </source>
</reference>
<dbReference type="Gene3D" id="3.30.420.150">
    <property type="entry name" value="Exopolyphosphatase. Domain 2"/>
    <property type="match status" value="1"/>
</dbReference>
<dbReference type="PANTHER" id="PTHR30005">
    <property type="entry name" value="EXOPOLYPHOSPHATASE"/>
    <property type="match status" value="1"/>
</dbReference>
<dbReference type="Proteomes" id="UP000315971">
    <property type="component" value="Unassembled WGS sequence"/>
</dbReference>
<dbReference type="InterPro" id="IPR043129">
    <property type="entry name" value="ATPase_NBD"/>
</dbReference>
<evidence type="ECO:0000259" key="1">
    <source>
        <dbReference type="Pfam" id="PF02541"/>
    </source>
</evidence>
<feature type="domain" description="Ppx/GppA phosphatase N-terminal" evidence="1">
    <location>
        <begin position="28"/>
        <end position="316"/>
    </location>
</feature>
<dbReference type="SUPFAM" id="SSF53067">
    <property type="entry name" value="Actin-like ATPase domain"/>
    <property type="match status" value="2"/>
</dbReference>
<dbReference type="InterPro" id="IPR003695">
    <property type="entry name" value="Ppx_GppA_N"/>
</dbReference>
<keyword evidence="3" id="KW-1185">Reference proteome</keyword>
<dbReference type="CDD" id="cd24055">
    <property type="entry name" value="ASKHA_NBD_ChPPX-like"/>
    <property type="match status" value="1"/>
</dbReference>
<organism evidence="2 3">
    <name type="scientific">Solitalea koreensis</name>
    <dbReference type="NCBI Taxonomy" id="543615"/>
    <lineage>
        <taxon>Bacteria</taxon>
        <taxon>Pseudomonadati</taxon>
        <taxon>Bacteroidota</taxon>
        <taxon>Sphingobacteriia</taxon>
        <taxon>Sphingobacteriales</taxon>
        <taxon>Sphingobacteriaceae</taxon>
        <taxon>Solitalea</taxon>
    </lineage>
</organism>
<dbReference type="Gene3D" id="3.30.420.40">
    <property type="match status" value="1"/>
</dbReference>
<dbReference type="AlphaFoldDB" id="A0A521D4W0"/>
<dbReference type="PANTHER" id="PTHR30005:SF0">
    <property type="entry name" value="RETROGRADE REGULATION PROTEIN 2"/>
    <property type="match status" value="1"/>
</dbReference>
<accession>A0A521D4W0</accession>
<dbReference type="EMBL" id="FXSZ01000005">
    <property type="protein sequence ID" value="SMO65930.1"/>
    <property type="molecule type" value="Genomic_DNA"/>
</dbReference>
<evidence type="ECO:0000313" key="3">
    <source>
        <dbReference type="Proteomes" id="UP000315971"/>
    </source>
</evidence>
<sequence length="326" mass="36821">MHSFIIHPNSTQMKLAVIDMGTNTFHLLIAEVKNGKLDELYKENIAVKLGEGGINKKIIVPTAFQRGLKAISYFDIKLKEFQVDQLKAIGTSALRNAANGRAFAEEVQKIIGQKIEVIDGDREAELIYKGVREAVELKSHRSLIMDIGGGSVEFIICDENEIFWKQSFEIGASRLIQKFQLSDPISKQNIKELEDYFSQVLVPLFIAAEETKIDQIIGSAGSFETFTEMICQHFHHSSLHEKTDFKFVLSEFDHIYQWLMSSTHTDRILNTAIIAMRADMIVVSAVLTNFVLKKIGAKHMLLSTYALKEGVLAEMAIERRDLVNKL</sequence>